<protein>
    <recommendedName>
        <fullName evidence="2">RNA polymerase sigma-70 region 2 domain-containing protein</fullName>
    </recommendedName>
</protein>
<sequence>MRNRNKEGRELQATLTLSPEADSEERLIEAARAGDADVWRELYHRYFHKMYTYAYSRIGDSAAAEDIADFAEPPLQEFKSADRLEEFLAGNGFSVTRPARRAVGSPNIRATRAWANSCSVRLRRNGGISRGSILNHSGENEFIPTVLLDRGVGDKS</sequence>
<dbReference type="AlphaFoldDB" id="A0A0F9FBH6"/>
<dbReference type="Gene3D" id="1.10.1740.10">
    <property type="match status" value="1"/>
</dbReference>
<dbReference type="GO" id="GO:0006352">
    <property type="term" value="P:DNA-templated transcription initiation"/>
    <property type="evidence" value="ECO:0007669"/>
    <property type="project" value="InterPro"/>
</dbReference>
<proteinExistence type="predicted"/>
<dbReference type="GO" id="GO:0003700">
    <property type="term" value="F:DNA-binding transcription factor activity"/>
    <property type="evidence" value="ECO:0007669"/>
    <property type="project" value="InterPro"/>
</dbReference>
<dbReference type="SUPFAM" id="SSF88946">
    <property type="entry name" value="Sigma2 domain of RNA polymerase sigma factors"/>
    <property type="match status" value="1"/>
</dbReference>
<evidence type="ECO:0000313" key="1">
    <source>
        <dbReference type="EMBL" id="KKL48462.1"/>
    </source>
</evidence>
<comment type="caution">
    <text evidence="1">The sequence shown here is derived from an EMBL/GenBank/DDBJ whole genome shotgun (WGS) entry which is preliminary data.</text>
</comment>
<dbReference type="EMBL" id="LAZR01033313">
    <property type="protein sequence ID" value="KKL48462.1"/>
    <property type="molecule type" value="Genomic_DNA"/>
</dbReference>
<evidence type="ECO:0008006" key="2">
    <source>
        <dbReference type="Google" id="ProtNLM"/>
    </source>
</evidence>
<accession>A0A0F9FBH6</accession>
<reference evidence="1" key="1">
    <citation type="journal article" date="2015" name="Nature">
        <title>Complex archaea that bridge the gap between prokaryotes and eukaryotes.</title>
        <authorList>
            <person name="Spang A."/>
            <person name="Saw J.H."/>
            <person name="Jorgensen S.L."/>
            <person name="Zaremba-Niedzwiedzka K."/>
            <person name="Martijn J."/>
            <person name="Lind A.E."/>
            <person name="van Eijk R."/>
            <person name="Schleper C."/>
            <person name="Guy L."/>
            <person name="Ettema T.J."/>
        </authorList>
    </citation>
    <scope>NUCLEOTIDE SEQUENCE</scope>
</reference>
<organism evidence="1">
    <name type="scientific">marine sediment metagenome</name>
    <dbReference type="NCBI Taxonomy" id="412755"/>
    <lineage>
        <taxon>unclassified sequences</taxon>
        <taxon>metagenomes</taxon>
        <taxon>ecological metagenomes</taxon>
    </lineage>
</organism>
<name>A0A0F9FBH6_9ZZZZ</name>
<dbReference type="InterPro" id="IPR013325">
    <property type="entry name" value="RNA_pol_sigma_r2"/>
</dbReference>
<gene>
    <name evidence="1" type="ORF">LCGC14_2325260</name>
</gene>